<dbReference type="InterPro" id="IPR051034">
    <property type="entry name" value="Mito_Enoyl-ACP_Reductase"/>
</dbReference>
<dbReference type="SMART" id="SM00829">
    <property type="entry name" value="PKS_ER"/>
    <property type="match status" value="1"/>
</dbReference>
<keyword evidence="9" id="KW-0496">Mitochondrion</keyword>
<dbReference type="InterPro" id="IPR020843">
    <property type="entry name" value="ER"/>
</dbReference>
<reference evidence="15" key="4">
    <citation type="submission" date="2025-05" db="UniProtKB">
        <authorList>
            <consortium name="EnsemblFungi"/>
        </authorList>
    </citation>
    <scope>IDENTIFICATION</scope>
    <source>
        <strain evidence="15">isolate 1-1 / race 1 (BBBD)</strain>
    </source>
</reference>
<name>A0A180GM88_PUCT1</name>
<dbReference type="PANTHER" id="PTHR43981">
    <property type="entry name" value="ENOYL-[ACYL-CARRIER-PROTEIN] REDUCTASE, MITOCHONDRIAL"/>
    <property type="match status" value="1"/>
</dbReference>
<keyword evidence="3" id="KW-0444">Lipid biosynthesis</keyword>
<dbReference type="EC" id="1.3.1.104" evidence="11"/>
<dbReference type="EnsemblFungi" id="PTTG_27138-t43_1">
    <property type="protein sequence ID" value="PTTG_27138-t43_1-p1"/>
    <property type="gene ID" value="PTTG_27138"/>
</dbReference>
<evidence type="ECO:0000256" key="5">
    <source>
        <dbReference type="ARBA" id="ARBA00022857"/>
    </source>
</evidence>
<comment type="subcellular location">
    <subcellularLocation>
        <location evidence="1">Mitochondrion</location>
    </subcellularLocation>
</comment>
<evidence type="ECO:0000313" key="15">
    <source>
        <dbReference type="EnsemblFungi" id="PTTG_27138-t43_1-p1"/>
    </source>
</evidence>
<dbReference type="SUPFAM" id="SSF51735">
    <property type="entry name" value="NAD(P)-binding Rossmann-fold domains"/>
    <property type="match status" value="1"/>
</dbReference>
<evidence type="ECO:0000259" key="13">
    <source>
        <dbReference type="SMART" id="SM00829"/>
    </source>
</evidence>
<dbReference type="AlphaFoldDB" id="A0A180GM88"/>
<dbReference type="EMBL" id="ADAS02000045">
    <property type="protein sequence ID" value="OAV93896.1"/>
    <property type="molecule type" value="Genomic_DNA"/>
</dbReference>
<dbReference type="SUPFAM" id="SSF50129">
    <property type="entry name" value="GroES-like"/>
    <property type="match status" value="1"/>
</dbReference>
<evidence type="ECO:0000313" key="16">
    <source>
        <dbReference type="Proteomes" id="UP000005240"/>
    </source>
</evidence>
<accession>A0A180GM88</accession>
<reference evidence="14" key="2">
    <citation type="submission" date="2016-05" db="EMBL/GenBank/DDBJ databases">
        <title>Comparative analysis highlights variable genome content of wheat rusts and divergence of the mating loci.</title>
        <authorList>
            <person name="Cuomo C.A."/>
            <person name="Bakkeren G."/>
            <person name="Szabo L."/>
            <person name="Khalil H."/>
            <person name="Joly D."/>
            <person name="Goldberg J."/>
            <person name="Young S."/>
            <person name="Zeng Q."/>
            <person name="Fellers J."/>
        </authorList>
    </citation>
    <scope>NUCLEOTIDE SEQUENCE [LARGE SCALE GENOMIC DNA]</scope>
    <source>
        <strain evidence="14">1-1 BBBD Race 1</strain>
    </source>
</reference>
<feature type="domain" description="Enoyl reductase (ER)" evidence="13">
    <location>
        <begin position="55"/>
        <end position="394"/>
    </location>
</feature>
<keyword evidence="7" id="KW-0560">Oxidoreductase</keyword>
<comment type="catalytic activity">
    <reaction evidence="12">
        <text>a 2,3-saturated acyl-[ACP] + NADP(+) = a (2E)-enoyl-[ACP] + NADPH + H(+)</text>
        <dbReference type="Rhea" id="RHEA:22564"/>
        <dbReference type="Rhea" id="RHEA-COMP:9925"/>
        <dbReference type="Rhea" id="RHEA-COMP:9926"/>
        <dbReference type="ChEBI" id="CHEBI:15378"/>
        <dbReference type="ChEBI" id="CHEBI:57783"/>
        <dbReference type="ChEBI" id="CHEBI:58349"/>
        <dbReference type="ChEBI" id="CHEBI:78784"/>
        <dbReference type="ChEBI" id="CHEBI:78785"/>
        <dbReference type="EC" id="1.3.1.104"/>
    </reaction>
</comment>
<evidence type="ECO:0000256" key="1">
    <source>
        <dbReference type="ARBA" id="ARBA00004173"/>
    </source>
</evidence>
<comment type="similarity">
    <text evidence="2">Belongs to the zinc-containing alcohol dehydrogenase family. Quinone oxidoreductase subfamily.</text>
</comment>
<reference evidence="14" key="1">
    <citation type="submission" date="2009-11" db="EMBL/GenBank/DDBJ databases">
        <authorList>
            <consortium name="The Broad Institute Genome Sequencing Platform"/>
            <person name="Ward D."/>
            <person name="Feldgarden M."/>
            <person name="Earl A."/>
            <person name="Young S.K."/>
            <person name="Zeng Q."/>
            <person name="Koehrsen M."/>
            <person name="Alvarado L."/>
            <person name="Berlin A."/>
            <person name="Bochicchio J."/>
            <person name="Borenstein D."/>
            <person name="Chapman S.B."/>
            <person name="Chen Z."/>
            <person name="Engels R."/>
            <person name="Freedman E."/>
            <person name="Gellesch M."/>
            <person name="Goldberg J."/>
            <person name="Griggs A."/>
            <person name="Gujja S."/>
            <person name="Heilman E."/>
            <person name="Heiman D."/>
            <person name="Hepburn T."/>
            <person name="Howarth C."/>
            <person name="Jen D."/>
            <person name="Larson L."/>
            <person name="Lewis B."/>
            <person name="Mehta T."/>
            <person name="Park D."/>
            <person name="Pearson M."/>
            <person name="Roberts A."/>
            <person name="Saif S."/>
            <person name="Shea T."/>
            <person name="Shenoy N."/>
            <person name="Sisk P."/>
            <person name="Stolte C."/>
            <person name="Sykes S."/>
            <person name="Thomson T."/>
            <person name="Walk T."/>
            <person name="White J."/>
            <person name="Yandava C."/>
            <person name="Izard J."/>
            <person name="Baranova O.V."/>
            <person name="Blanton J.M."/>
            <person name="Tanner A.C."/>
            <person name="Dewhirst F.E."/>
            <person name="Haas B."/>
            <person name="Nusbaum C."/>
            <person name="Birren B."/>
        </authorList>
    </citation>
    <scope>NUCLEOTIDE SEQUENCE [LARGE SCALE GENOMIC DNA]</scope>
    <source>
        <strain evidence="14">1-1 BBBD Race 1</strain>
    </source>
</reference>
<dbReference type="GO" id="GO:0141148">
    <property type="term" value="F:enoyl-[acyl-carrier-protein] reductase (NADPH) activity"/>
    <property type="evidence" value="ECO:0007669"/>
    <property type="project" value="UniProtKB-EC"/>
</dbReference>
<evidence type="ECO:0000256" key="11">
    <source>
        <dbReference type="ARBA" id="ARBA00038963"/>
    </source>
</evidence>
<sequence length="398" mass="44805">MRPSNSSTEQSAGQMEFKQNLLRTIIKPSHNRFARPAAAASHHTLAKAITYTQNGDPTKVLVLKKFTLGPPKGNELGLRFRLSTLNPADINTIQGRYPWKPEIRKDLIKDEQFYVAGNEGLAEVVSLGAEVDPKHWKIGDWVLMGKPQLGTWQSHTNLAAEDVIKLPNSERLSETQAATMSVNMSTAYRMIKDYLPQPSSPDTWIIQNGANSSVGQYLLQLCKAWDLGCIGLIRDRPNVEDLKRYLTRLGSDNKTTIMTYEELTERPKPSKPITLGLNCVSGNAETVGMMKWMLSGSRLITYGGMSMKPLVVPTSLLIFRNLKLEGFMLTNWRMKASKIAYREMLEDLVRLIDRGHLVEHENATIVDLHNDQAESIVRETVKESMSGRSGKKFLFRFI</sequence>
<keyword evidence="5" id="KW-0521">NADP</keyword>
<dbReference type="Gene3D" id="3.40.50.720">
    <property type="entry name" value="NAD(P)-binding Rossmann-like Domain"/>
    <property type="match status" value="1"/>
</dbReference>
<gene>
    <name evidence="14" type="ORF">PTTG_27138</name>
</gene>
<keyword evidence="6" id="KW-0809">Transit peptide</keyword>
<evidence type="ECO:0000313" key="14">
    <source>
        <dbReference type="EMBL" id="OAV93896.1"/>
    </source>
</evidence>
<dbReference type="Proteomes" id="UP000005240">
    <property type="component" value="Unassembled WGS sequence"/>
</dbReference>
<dbReference type="PANTHER" id="PTHR43981:SF2">
    <property type="entry name" value="ENOYL-[ACYL-CARRIER-PROTEIN] REDUCTASE, MITOCHONDRIAL"/>
    <property type="match status" value="1"/>
</dbReference>
<evidence type="ECO:0000256" key="3">
    <source>
        <dbReference type="ARBA" id="ARBA00022516"/>
    </source>
</evidence>
<dbReference type="OrthoDB" id="7482721at2759"/>
<dbReference type="VEuPathDB" id="FungiDB:PTTG_27138"/>
<keyword evidence="4" id="KW-0276">Fatty acid metabolism</keyword>
<proteinExistence type="inferred from homology"/>
<dbReference type="CDD" id="cd08290">
    <property type="entry name" value="ETR"/>
    <property type="match status" value="1"/>
</dbReference>
<evidence type="ECO:0000256" key="2">
    <source>
        <dbReference type="ARBA" id="ARBA00010371"/>
    </source>
</evidence>
<reference evidence="15 16" key="3">
    <citation type="journal article" date="2017" name="G3 (Bethesda)">
        <title>Comparative analysis highlights variable genome content of wheat rusts and divergence of the mating loci.</title>
        <authorList>
            <person name="Cuomo C.A."/>
            <person name="Bakkeren G."/>
            <person name="Khalil H.B."/>
            <person name="Panwar V."/>
            <person name="Joly D."/>
            <person name="Linning R."/>
            <person name="Sakthikumar S."/>
            <person name="Song X."/>
            <person name="Adiconis X."/>
            <person name="Fan L."/>
            <person name="Goldberg J.M."/>
            <person name="Levin J.Z."/>
            <person name="Young S."/>
            <person name="Zeng Q."/>
            <person name="Anikster Y."/>
            <person name="Bruce M."/>
            <person name="Wang M."/>
            <person name="Yin C."/>
            <person name="McCallum B."/>
            <person name="Szabo L.J."/>
            <person name="Hulbert S."/>
            <person name="Chen X."/>
            <person name="Fellers J.P."/>
        </authorList>
    </citation>
    <scope>NUCLEOTIDE SEQUENCE</scope>
    <source>
        <strain evidence="16">Isolate 1-1 / race 1 (BBBD)</strain>
        <strain evidence="15">isolate 1-1 / race 1 (BBBD)</strain>
    </source>
</reference>
<keyword evidence="8" id="KW-0443">Lipid metabolism</keyword>
<evidence type="ECO:0000256" key="8">
    <source>
        <dbReference type="ARBA" id="ARBA00023098"/>
    </source>
</evidence>
<dbReference type="STRING" id="630390.A0A180GM88"/>
<dbReference type="Gene3D" id="3.90.180.10">
    <property type="entry name" value="Medium-chain alcohol dehydrogenases, catalytic domain"/>
    <property type="match status" value="1"/>
</dbReference>
<evidence type="ECO:0000256" key="9">
    <source>
        <dbReference type="ARBA" id="ARBA00023128"/>
    </source>
</evidence>
<evidence type="ECO:0000256" key="6">
    <source>
        <dbReference type="ARBA" id="ARBA00022946"/>
    </source>
</evidence>
<evidence type="ECO:0000256" key="12">
    <source>
        <dbReference type="ARBA" id="ARBA00048843"/>
    </source>
</evidence>
<protein>
    <recommendedName>
        <fullName evidence="11">enoyl-[acyl-carrier-protein] reductase</fullName>
        <ecNumber evidence="11">1.3.1.104</ecNumber>
    </recommendedName>
</protein>
<organism evidence="14">
    <name type="scientific">Puccinia triticina (isolate 1-1 / race 1 (BBBD))</name>
    <name type="common">Brown leaf rust fungus</name>
    <dbReference type="NCBI Taxonomy" id="630390"/>
    <lineage>
        <taxon>Eukaryota</taxon>
        <taxon>Fungi</taxon>
        <taxon>Dikarya</taxon>
        <taxon>Basidiomycota</taxon>
        <taxon>Pucciniomycotina</taxon>
        <taxon>Pucciniomycetes</taxon>
        <taxon>Pucciniales</taxon>
        <taxon>Pucciniaceae</taxon>
        <taxon>Puccinia</taxon>
    </lineage>
</organism>
<keyword evidence="16" id="KW-1185">Reference proteome</keyword>
<dbReference type="InterPro" id="IPR011032">
    <property type="entry name" value="GroES-like_sf"/>
</dbReference>
<evidence type="ECO:0000256" key="4">
    <source>
        <dbReference type="ARBA" id="ARBA00022832"/>
    </source>
</evidence>
<evidence type="ECO:0000256" key="7">
    <source>
        <dbReference type="ARBA" id="ARBA00023002"/>
    </source>
</evidence>
<dbReference type="InterPro" id="IPR036291">
    <property type="entry name" value="NAD(P)-bd_dom_sf"/>
</dbReference>
<keyword evidence="10" id="KW-0275">Fatty acid biosynthesis</keyword>
<dbReference type="GO" id="GO:0005739">
    <property type="term" value="C:mitochondrion"/>
    <property type="evidence" value="ECO:0007669"/>
    <property type="project" value="UniProtKB-SubCell"/>
</dbReference>
<evidence type="ECO:0000256" key="10">
    <source>
        <dbReference type="ARBA" id="ARBA00023160"/>
    </source>
</evidence>
<dbReference type="GO" id="GO:0006633">
    <property type="term" value="P:fatty acid biosynthetic process"/>
    <property type="evidence" value="ECO:0007669"/>
    <property type="project" value="UniProtKB-KW"/>
</dbReference>